<comment type="cofactor">
    <cofactor evidence="1">
        <name>K(+)</name>
        <dbReference type="ChEBI" id="CHEBI:29103"/>
    </cofactor>
</comment>
<dbReference type="InterPro" id="IPR005990">
    <property type="entry name" value="IMP_DH"/>
</dbReference>
<gene>
    <name evidence="10" type="ORF">PlMoll_0980</name>
</gene>
<dbReference type="PROSITE" id="PS00487">
    <property type="entry name" value="IMP_DH_GMP_RED"/>
    <property type="match status" value="1"/>
</dbReference>
<keyword evidence="6 10" id="KW-0560">Oxidoreductase</keyword>
<sequence length="376" mass="39920">MLKNVQYGRTFGDVLLIPNYSDVIPRDVNVKTKLTKKISLNIPIISAAMDTVSEKDMGIAMALAGGIAFIHKNLSIEEQAEMIKAVKHFKFDKKKYPDANVDNKGKLIVGAAISIAANCIARVTALVSAGVDVVSLDSAHGDSYNVISRVKEIKAKFPELQLIAGNIATVSGAKHLVKAGVDGLKVGIGPGSICTTRIVSGVGVPQLTAVAKVYSYAKRKHIPVIADGGIKYSGDITKAIGAGADSVMLGEMLAATDEAPGKIITIGGKKFKSYVGMGSMAAMKRGSSDRYFQNNQDVSKLVPEGVEAKLAYKGPVGKILYQLVGGLRSGMGYSGARTIEELKKKAKFVKITISGYNESHVHDLDIVEKAPNYHGK</sequence>
<dbReference type="InterPro" id="IPR001093">
    <property type="entry name" value="IMP_DH_GMPRt"/>
</dbReference>
<keyword evidence="3" id="KW-0332">GMP biosynthesis</keyword>
<evidence type="ECO:0000313" key="10">
    <source>
        <dbReference type="EMBL" id="QIQ09935.1"/>
    </source>
</evidence>
<evidence type="ECO:0000256" key="1">
    <source>
        <dbReference type="ARBA" id="ARBA00001958"/>
    </source>
</evidence>
<proteinExistence type="inferred from homology"/>
<dbReference type="AlphaFoldDB" id="A0A6G9HHI3"/>
<evidence type="ECO:0000256" key="2">
    <source>
        <dbReference type="ARBA" id="ARBA00005502"/>
    </source>
</evidence>
<dbReference type="PANTHER" id="PTHR11911:SF111">
    <property type="entry name" value="INOSINE-5'-MONOPHOSPHATE DEHYDROGENASE"/>
    <property type="match status" value="1"/>
</dbReference>
<dbReference type="GO" id="GO:0006183">
    <property type="term" value="P:GTP biosynthetic process"/>
    <property type="evidence" value="ECO:0007669"/>
    <property type="project" value="TreeGrafter"/>
</dbReference>
<dbReference type="InterPro" id="IPR013785">
    <property type="entry name" value="Aldolase_TIM"/>
</dbReference>
<evidence type="ECO:0000256" key="4">
    <source>
        <dbReference type="ARBA" id="ARBA00022755"/>
    </source>
</evidence>
<dbReference type="PANTHER" id="PTHR11911">
    <property type="entry name" value="INOSINE-5-MONOPHOSPHATE DEHYDROGENASE RELATED"/>
    <property type="match status" value="1"/>
</dbReference>
<reference evidence="10" key="1">
    <citation type="journal article" date="2020" name="J. ISSAAS">
        <title>Lactobacilli and other gastrointestinal microbiota of Peromyscus leucopus, reservoir host for agents of Lyme disease and other zoonoses in North America.</title>
        <authorList>
            <person name="Milovic A."/>
            <person name="Bassam K."/>
            <person name="Shao H."/>
            <person name="Chatzistamou I."/>
            <person name="Tufts D.M."/>
            <person name="Diuk-Wasser M."/>
            <person name="Barbour A.G."/>
        </authorList>
    </citation>
    <scope>NUCLEOTIDE SEQUENCE</scope>
    <source>
        <strain evidence="10">LL85</strain>
    </source>
</reference>
<dbReference type="SMART" id="SM01240">
    <property type="entry name" value="IMPDH"/>
    <property type="match status" value="1"/>
</dbReference>
<protein>
    <submittedName>
        <fullName evidence="10">Guanosine monophosphate reductase</fullName>
        <ecNumber evidence="10">1.1.1.205</ecNumber>
    </submittedName>
</protein>
<dbReference type="EMBL" id="MN991199">
    <property type="protein sequence ID" value="QIQ09935.1"/>
    <property type="molecule type" value="Genomic_DNA"/>
</dbReference>
<keyword evidence="7" id="KW-0520">NAD</keyword>
<comment type="similarity">
    <text evidence="2">Belongs to the IMPDH/GMPR family.</text>
</comment>
<dbReference type="SUPFAM" id="SSF51412">
    <property type="entry name" value="Inosine monophosphate dehydrogenase (IMPDH)"/>
    <property type="match status" value="1"/>
</dbReference>
<dbReference type="InterPro" id="IPR015875">
    <property type="entry name" value="IMP_DH/GMP_Rdtase_CS"/>
</dbReference>
<feature type="domain" description="IMP dehydrogenase/GMP reductase" evidence="9">
    <location>
        <begin position="9"/>
        <end position="362"/>
    </location>
</feature>
<dbReference type="Pfam" id="PF00478">
    <property type="entry name" value="IMPDH"/>
    <property type="match status" value="1"/>
</dbReference>
<evidence type="ECO:0000256" key="8">
    <source>
        <dbReference type="ARBA" id="ARBA00048028"/>
    </source>
</evidence>
<evidence type="ECO:0000256" key="5">
    <source>
        <dbReference type="ARBA" id="ARBA00022958"/>
    </source>
</evidence>
<dbReference type="FunFam" id="3.20.20.70:FF:000424">
    <property type="entry name" value="Inosine-5'-monophosphate dehydrogenase 2"/>
    <property type="match status" value="1"/>
</dbReference>
<evidence type="ECO:0000256" key="3">
    <source>
        <dbReference type="ARBA" id="ARBA00022749"/>
    </source>
</evidence>
<accession>A0A6G9HHI3</accession>
<comment type="catalytic activity">
    <reaction evidence="8">
        <text>IMP + NAD(+) + H2O = XMP + NADH + H(+)</text>
        <dbReference type="Rhea" id="RHEA:11708"/>
        <dbReference type="ChEBI" id="CHEBI:15377"/>
        <dbReference type="ChEBI" id="CHEBI:15378"/>
        <dbReference type="ChEBI" id="CHEBI:57464"/>
        <dbReference type="ChEBI" id="CHEBI:57540"/>
        <dbReference type="ChEBI" id="CHEBI:57945"/>
        <dbReference type="ChEBI" id="CHEBI:58053"/>
        <dbReference type="EC" id="1.1.1.205"/>
    </reaction>
</comment>
<name>A0A6G9HHI3_9MOLU</name>
<dbReference type="GO" id="GO:0003938">
    <property type="term" value="F:IMP dehydrogenase activity"/>
    <property type="evidence" value="ECO:0007669"/>
    <property type="project" value="UniProtKB-EC"/>
</dbReference>
<keyword evidence="5" id="KW-0630">Potassium</keyword>
<dbReference type="GO" id="GO:0006177">
    <property type="term" value="P:GMP biosynthetic process"/>
    <property type="evidence" value="ECO:0007669"/>
    <property type="project" value="UniProtKB-KW"/>
</dbReference>
<dbReference type="EC" id="1.1.1.205" evidence="10"/>
<keyword evidence="4" id="KW-0658">Purine biosynthesis</keyword>
<evidence type="ECO:0000259" key="9">
    <source>
        <dbReference type="Pfam" id="PF00478"/>
    </source>
</evidence>
<dbReference type="Gene3D" id="3.20.20.70">
    <property type="entry name" value="Aldolase class I"/>
    <property type="match status" value="2"/>
</dbReference>
<organism evidence="10">
    <name type="scientific">uncultured Mycoplasmataceae bacterium</name>
    <dbReference type="NCBI Taxonomy" id="300027"/>
    <lineage>
        <taxon>Bacteria</taxon>
        <taxon>Bacillati</taxon>
        <taxon>Mycoplasmatota</taxon>
        <taxon>Mollicutes</taxon>
        <taxon>Mycoplasmataceae</taxon>
        <taxon>environmental samples</taxon>
    </lineage>
</organism>
<evidence type="ECO:0000256" key="6">
    <source>
        <dbReference type="ARBA" id="ARBA00023002"/>
    </source>
</evidence>
<dbReference type="CDD" id="cd00381">
    <property type="entry name" value="IMPDH"/>
    <property type="match status" value="1"/>
</dbReference>
<evidence type="ECO:0000256" key="7">
    <source>
        <dbReference type="ARBA" id="ARBA00023027"/>
    </source>
</evidence>